<evidence type="ECO:0000313" key="2">
    <source>
        <dbReference type="EMBL" id="MDZ5460937.1"/>
    </source>
</evidence>
<protein>
    <submittedName>
        <fullName evidence="2">CheR family methyltransferase</fullName>
    </submittedName>
</protein>
<dbReference type="InterPro" id="IPR022642">
    <property type="entry name" value="CheR_C"/>
</dbReference>
<dbReference type="PANTHER" id="PTHR24422">
    <property type="entry name" value="CHEMOTAXIS PROTEIN METHYLTRANSFERASE"/>
    <property type="match status" value="1"/>
</dbReference>
<dbReference type="InterPro" id="IPR022641">
    <property type="entry name" value="CheR_N"/>
</dbReference>
<dbReference type="RefSeq" id="WP_322468250.1">
    <property type="nucleotide sequence ID" value="NZ_JAXOJX010000089.1"/>
</dbReference>
<gene>
    <name evidence="2" type="ORF">SM757_30620</name>
</gene>
<keyword evidence="3" id="KW-1185">Reference proteome</keyword>
<feature type="domain" description="CheR-type methyltransferase" evidence="1">
    <location>
        <begin position="8"/>
        <end position="270"/>
    </location>
</feature>
<evidence type="ECO:0000313" key="3">
    <source>
        <dbReference type="Proteomes" id="UP001293718"/>
    </source>
</evidence>
<sequence length="283" mass="32575">MPPDEARDDAADTELFDLEVKLLLEAVYLRYQHDFRDYAIASMRRRMRQALQHFQCDSLSQLQHRLLREPPSFQQALRFFTVHVSEMFRDPPYWRALREQVVPLLRTYASLKVWVAGCSSGEEVWSLCVMLAEEALLDRTIVYATDIDPAALRRAETGVFPLERMADFSRNYLAAGGTGSLSDHYTASPHGAAFDRALRRQVVFADHSLATDSVFSEVHLVSCRNVLIYFNRALQDRALGLFREALVRRGFLGLGNRESLSFSAHAEGFEPWCPEQRIYRRRP</sequence>
<dbReference type="PROSITE" id="PS50123">
    <property type="entry name" value="CHER"/>
    <property type="match status" value="1"/>
</dbReference>
<dbReference type="SMART" id="SM00138">
    <property type="entry name" value="MeTrc"/>
    <property type="match status" value="1"/>
</dbReference>
<dbReference type="PRINTS" id="PR00996">
    <property type="entry name" value="CHERMTFRASE"/>
</dbReference>
<accession>A0ABU5IPY4</accession>
<dbReference type="Proteomes" id="UP001293718">
    <property type="component" value="Unassembled WGS sequence"/>
</dbReference>
<dbReference type="InterPro" id="IPR029063">
    <property type="entry name" value="SAM-dependent_MTases_sf"/>
</dbReference>
<dbReference type="SUPFAM" id="SSF53335">
    <property type="entry name" value="S-adenosyl-L-methionine-dependent methyltransferases"/>
    <property type="match status" value="1"/>
</dbReference>
<proteinExistence type="predicted"/>
<dbReference type="Pfam" id="PF03705">
    <property type="entry name" value="CheR_N"/>
    <property type="match status" value="1"/>
</dbReference>
<dbReference type="Gene3D" id="3.40.50.150">
    <property type="entry name" value="Vaccinia Virus protein VP39"/>
    <property type="match status" value="1"/>
</dbReference>
<evidence type="ECO:0000259" key="1">
    <source>
        <dbReference type="PROSITE" id="PS50123"/>
    </source>
</evidence>
<organism evidence="2 3">
    <name type="scientific">Azohydromonas lata</name>
    <dbReference type="NCBI Taxonomy" id="45677"/>
    <lineage>
        <taxon>Bacteria</taxon>
        <taxon>Pseudomonadati</taxon>
        <taxon>Pseudomonadota</taxon>
        <taxon>Betaproteobacteria</taxon>
        <taxon>Burkholderiales</taxon>
        <taxon>Sphaerotilaceae</taxon>
        <taxon>Azohydromonas</taxon>
    </lineage>
</organism>
<dbReference type="PANTHER" id="PTHR24422:SF8">
    <property type="entry name" value="CHEMOTAXIS PROTEIN"/>
    <property type="match status" value="1"/>
</dbReference>
<dbReference type="GO" id="GO:0032259">
    <property type="term" value="P:methylation"/>
    <property type="evidence" value="ECO:0007669"/>
    <property type="project" value="UniProtKB-KW"/>
</dbReference>
<reference evidence="2 3" key="1">
    <citation type="submission" date="2023-11" db="EMBL/GenBank/DDBJ databases">
        <title>Draft genome of Azohydromonas lata strain H1 (DSM1123), a polyhydroxyalkanoate producer.</title>
        <authorList>
            <person name="Traversa D."/>
            <person name="D'Addabbo P."/>
            <person name="Pazzani C."/>
            <person name="Manzari C."/>
            <person name="Chiara M."/>
            <person name="Scrascia M."/>
        </authorList>
    </citation>
    <scope>NUCLEOTIDE SEQUENCE [LARGE SCALE GENOMIC DNA]</scope>
    <source>
        <strain evidence="2 3">H1</strain>
    </source>
</reference>
<dbReference type="InterPro" id="IPR050903">
    <property type="entry name" value="Bact_Chemotaxis_MeTrfase"/>
</dbReference>
<keyword evidence="2" id="KW-0489">Methyltransferase</keyword>
<comment type="caution">
    <text evidence="2">The sequence shown here is derived from an EMBL/GenBank/DDBJ whole genome shotgun (WGS) entry which is preliminary data.</text>
</comment>
<dbReference type="EMBL" id="JAXOJX010000089">
    <property type="protein sequence ID" value="MDZ5460937.1"/>
    <property type="molecule type" value="Genomic_DNA"/>
</dbReference>
<keyword evidence="2" id="KW-0808">Transferase</keyword>
<dbReference type="InterPro" id="IPR000780">
    <property type="entry name" value="CheR_MeTrfase"/>
</dbReference>
<name>A0ABU5IPY4_9BURK</name>
<dbReference type="GO" id="GO:0008168">
    <property type="term" value="F:methyltransferase activity"/>
    <property type="evidence" value="ECO:0007669"/>
    <property type="project" value="UniProtKB-KW"/>
</dbReference>
<dbReference type="Pfam" id="PF01739">
    <property type="entry name" value="CheR"/>
    <property type="match status" value="1"/>
</dbReference>